<reference evidence="1" key="2">
    <citation type="journal article" date="2023" name="Infect Dis Poverty">
        <title>Chromosome-scale genome of the human blood fluke Schistosoma mekongi and its implications for public health.</title>
        <authorList>
            <person name="Zhou M."/>
            <person name="Xu L."/>
            <person name="Xu D."/>
            <person name="Chen W."/>
            <person name="Khan J."/>
            <person name="Hu Y."/>
            <person name="Huang H."/>
            <person name="Wei H."/>
            <person name="Zhang Y."/>
            <person name="Chusongsang P."/>
            <person name="Tanasarnprasert K."/>
            <person name="Hu X."/>
            <person name="Limpanont Y."/>
            <person name="Lv Z."/>
        </authorList>
    </citation>
    <scope>NUCLEOTIDE SEQUENCE</scope>
    <source>
        <strain evidence="1">LV_2022a</strain>
    </source>
</reference>
<dbReference type="PANTHER" id="PTHR31649">
    <property type="entry name" value="AGAP009604-PA"/>
    <property type="match status" value="1"/>
</dbReference>
<dbReference type="Pfam" id="PF11901">
    <property type="entry name" value="DM9"/>
    <property type="match status" value="1"/>
</dbReference>
<name>A0AAE1ZGG5_SCHME</name>
<accession>A0AAE1ZGG5</accession>
<dbReference type="InterPro" id="IPR006616">
    <property type="entry name" value="DM9_repeat"/>
</dbReference>
<keyword evidence="2" id="KW-1185">Reference proteome</keyword>
<comment type="caution">
    <text evidence="1">The sequence shown here is derived from an EMBL/GenBank/DDBJ whole genome shotgun (WGS) entry which is preliminary data.</text>
</comment>
<proteinExistence type="predicted"/>
<evidence type="ECO:0000313" key="1">
    <source>
        <dbReference type="EMBL" id="KAK4473134.1"/>
    </source>
</evidence>
<dbReference type="AlphaFoldDB" id="A0AAE1ZGG5"/>
<organism evidence="1 2">
    <name type="scientific">Schistosoma mekongi</name>
    <name type="common">Parasitic worm</name>
    <dbReference type="NCBI Taxonomy" id="38744"/>
    <lineage>
        <taxon>Eukaryota</taxon>
        <taxon>Metazoa</taxon>
        <taxon>Spiralia</taxon>
        <taxon>Lophotrochozoa</taxon>
        <taxon>Platyhelminthes</taxon>
        <taxon>Trematoda</taxon>
        <taxon>Digenea</taxon>
        <taxon>Strigeidida</taxon>
        <taxon>Schistosomatoidea</taxon>
        <taxon>Schistosomatidae</taxon>
        <taxon>Schistosoma</taxon>
    </lineage>
</organism>
<reference evidence="1" key="1">
    <citation type="submission" date="2022-04" db="EMBL/GenBank/DDBJ databases">
        <authorList>
            <person name="Xu L."/>
            <person name="Lv Z."/>
        </authorList>
    </citation>
    <scope>NUCLEOTIDE SEQUENCE</scope>
    <source>
        <strain evidence="1">LV_2022a</strain>
    </source>
</reference>
<gene>
    <name evidence="1" type="ORF">MN116_004318</name>
</gene>
<sequence length="155" mass="17030">MAKIGKGIQIPLSWVPATDGNVPHNAVNVSSDIYVIRSKHDGHWIPGKAVKGHSTAYYPLGGQEIKTREYEVLCDTSFSGHNKGYEWESESNGNVPKNAIVAGMSGNDPLYIARGSVNGELCVGKIHYGHDCAYFPWGGDEHSIKDYDVLVWKKK</sequence>
<dbReference type="EMBL" id="JALJAT010000002">
    <property type="protein sequence ID" value="KAK4473134.1"/>
    <property type="molecule type" value="Genomic_DNA"/>
</dbReference>
<dbReference type="SMART" id="SM00696">
    <property type="entry name" value="DM9"/>
    <property type="match status" value="2"/>
</dbReference>
<protein>
    <submittedName>
        <fullName evidence="1">Uncharacterized protein</fullName>
    </submittedName>
</protein>
<dbReference type="PANTHER" id="PTHR31649:SF1">
    <property type="entry name" value="FARNESOIC ACID O-METHYL TRANSFERASE DOMAIN-CONTAINING PROTEIN"/>
    <property type="match status" value="1"/>
</dbReference>
<dbReference type="Proteomes" id="UP001292079">
    <property type="component" value="Unassembled WGS sequence"/>
</dbReference>
<evidence type="ECO:0000313" key="2">
    <source>
        <dbReference type="Proteomes" id="UP001292079"/>
    </source>
</evidence>